<feature type="domain" description="Fibronectin type III-like" evidence="5">
    <location>
        <begin position="638"/>
        <end position="707"/>
    </location>
</feature>
<dbReference type="AlphaFoldDB" id="A0A1H3VEV2"/>
<comment type="similarity">
    <text evidence="1">Belongs to the glycosyl hydrolase 3 family.</text>
</comment>
<name>A0A1H3VEV2_9BACT</name>
<dbReference type="Gene3D" id="3.40.50.1700">
    <property type="entry name" value="Glycoside hydrolase family 3 C-terminal domain"/>
    <property type="match status" value="1"/>
</dbReference>
<evidence type="ECO:0000259" key="5">
    <source>
        <dbReference type="SMART" id="SM01217"/>
    </source>
</evidence>
<dbReference type="Pfam" id="PF14310">
    <property type="entry name" value="Fn3-like"/>
    <property type="match status" value="1"/>
</dbReference>
<dbReference type="STRING" id="551991.SAMN05192529_10122"/>
<feature type="signal peptide" evidence="4">
    <location>
        <begin position="1"/>
        <end position="23"/>
    </location>
</feature>
<dbReference type="SMART" id="SM01217">
    <property type="entry name" value="Fn3_like"/>
    <property type="match status" value="1"/>
</dbReference>
<dbReference type="Gene3D" id="2.60.40.10">
    <property type="entry name" value="Immunoglobulins"/>
    <property type="match status" value="1"/>
</dbReference>
<gene>
    <name evidence="6" type="ORF">SAMN05192529_10122</name>
</gene>
<dbReference type="PRINTS" id="PR00133">
    <property type="entry name" value="GLHYDRLASE3"/>
</dbReference>
<dbReference type="InterPro" id="IPR026891">
    <property type="entry name" value="Fn3-like"/>
</dbReference>
<dbReference type="InterPro" id="IPR013783">
    <property type="entry name" value="Ig-like_fold"/>
</dbReference>
<evidence type="ECO:0000256" key="1">
    <source>
        <dbReference type="ARBA" id="ARBA00005336"/>
    </source>
</evidence>
<dbReference type="Pfam" id="PF00933">
    <property type="entry name" value="Glyco_hydro_3"/>
    <property type="match status" value="1"/>
</dbReference>
<feature type="chain" id="PRO_5011759602" evidence="4">
    <location>
        <begin position="24"/>
        <end position="728"/>
    </location>
</feature>
<dbReference type="InterPro" id="IPR001764">
    <property type="entry name" value="Glyco_hydro_3_N"/>
</dbReference>
<dbReference type="InterPro" id="IPR036962">
    <property type="entry name" value="Glyco_hydro_3_N_sf"/>
</dbReference>
<evidence type="ECO:0000256" key="2">
    <source>
        <dbReference type="ARBA" id="ARBA00022729"/>
    </source>
</evidence>
<reference evidence="6 7" key="1">
    <citation type="submission" date="2016-10" db="EMBL/GenBank/DDBJ databases">
        <authorList>
            <person name="de Groot N.N."/>
        </authorList>
    </citation>
    <scope>NUCLEOTIDE SEQUENCE [LARGE SCALE GENOMIC DNA]</scope>
    <source>
        <strain evidence="6 7">Vu-144</strain>
    </source>
</reference>
<organism evidence="6 7">
    <name type="scientific">Arachidicoccus rhizosphaerae</name>
    <dbReference type="NCBI Taxonomy" id="551991"/>
    <lineage>
        <taxon>Bacteria</taxon>
        <taxon>Pseudomonadati</taxon>
        <taxon>Bacteroidota</taxon>
        <taxon>Chitinophagia</taxon>
        <taxon>Chitinophagales</taxon>
        <taxon>Chitinophagaceae</taxon>
        <taxon>Arachidicoccus</taxon>
    </lineage>
</organism>
<dbReference type="Pfam" id="PF01915">
    <property type="entry name" value="Glyco_hydro_3_C"/>
    <property type="match status" value="1"/>
</dbReference>
<evidence type="ECO:0000256" key="3">
    <source>
        <dbReference type="ARBA" id="ARBA00022801"/>
    </source>
</evidence>
<dbReference type="GO" id="GO:0046556">
    <property type="term" value="F:alpha-L-arabinofuranosidase activity"/>
    <property type="evidence" value="ECO:0007669"/>
    <property type="project" value="TreeGrafter"/>
</dbReference>
<dbReference type="SUPFAM" id="SSF52279">
    <property type="entry name" value="Beta-D-glucan exohydrolase, C-terminal domain"/>
    <property type="match status" value="1"/>
</dbReference>
<dbReference type="InterPro" id="IPR036881">
    <property type="entry name" value="Glyco_hydro_3_C_sf"/>
</dbReference>
<dbReference type="Gene3D" id="3.20.20.300">
    <property type="entry name" value="Glycoside hydrolase, family 3, N-terminal domain"/>
    <property type="match status" value="1"/>
</dbReference>
<dbReference type="SUPFAM" id="SSF51445">
    <property type="entry name" value="(Trans)glycosidases"/>
    <property type="match status" value="1"/>
</dbReference>
<keyword evidence="3" id="KW-0378">Hydrolase</keyword>
<protein>
    <submittedName>
        <fullName evidence="6">Beta-glucosidase</fullName>
    </submittedName>
</protein>
<dbReference type="EMBL" id="FNQY01000001">
    <property type="protein sequence ID" value="SDZ73250.1"/>
    <property type="molecule type" value="Genomic_DNA"/>
</dbReference>
<evidence type="ECO:0000313" key="6">
    <source>
        <dbReference type="EMBL" id="SDZ73250.1"/>
    </source>
</evidence>
<dbReference type="GO" id="GO:0009044">
    <property type="term" value="F:xylan 1,4-beta-xylosidase activity"/>
    <property type="evidence" value="ECO:0007669"/>
    <property type="project" value="InterPro"/>
</dbReference>
<dbReference type="Proteomes" id="UP000199041">
    <property type="component" value="Unassembled WGS sequence"/>
</dbReference>
<dbReference type="InterPro" id="IPR017853">
    <property type="entry name" value="GH"/>
</dbReference>
<dbReference type="GO" id="GO:0045493">
    <property type="term" value="P:xylan catabolic process"/>
    <property type="evidence" value="ECO:0007669"/>
    <property type="project" value="InterPro"/>
</dbReference>
<dbReference type="GO" id="GO:0031222">
    <property type="term" value="P:arabinan catabolic process"/>
    <property type="evidence" value="ECO:0007669"/>
    <property type="project" value="TreeGrafter"/>
</dbReference>
<sequence length="728" mass="79799">MKRISVKLSALCTMVIMAGAANAQVFKDPTKSVNERVNDFISRLTLKEKVDQLMNSTPAIPRLGVPAYNWWNEALHGLGRSSVATVFPQAIGEAATFDPVLLKKISGAIGKEARAQFNIDRKNGYEIHYGGLSFWTPNINIFRDPRWGRGQETYGEDPYLTSQMGVAFVEGLQGSDPTHLLAAACAKHYAVHSGPEKLRHEFDAKVSLQDMQQTYFPAFHALARAGVESFMSAYNRVNGEACSASDFLIDTVLRGWWGFKGHIVSDCDAVEDIYTGHKLVKTAAEAAALAINKGLDLNCGSTYFALVDAIKQGLTSEAKVDSALASVTRTRIKLGLLDPAGSNPYDKIGPDELNSDQHRQLARQAAVESVVLLKNKDQALPLKNNLKKYYITGPNATNMEALMGNYYGVNNQMSTILEGIAGQIAKGSQLQYRKGILLDRPNDNPIDWTTSDAQQAEAIFVVLGIDGTLEGEEGEAIASKHFGDRLDYNIPQNQVDFLQKLRKGYKGKIVTIVTGGSPMNLKQVDSLSDALLMVWYPGEEGGNAVADIIFGKVSPSGKLPVTFPMSLDDLPAYEDYSMTGRTYRYMDKTPMFPFGFGLSYADFSYQGIKADHGTLKNNQDRIKVSVDLKNSSKVAGDEVVQLYVSVPQQSYQTPKYALKSFKRVHLAAGGDEKLDFSLTARDLEVYDGAGKRVLPKGTYKVYVGGSSPLERSRQLGAPEMAVLNIEVR</sequence>
<evidence type="ECO:0000256" key="4">
    <source>
        <dbReference type="SAM" id="SignalP"/>
    </source>
</evidence>
<dbReference type="RefSeq" id="WP_211481695.1">
    <property type="nucleotide sequence ID" value="NZ_FNQY01000001.1"/>
</dbReference>
<proteinExistence type="inferred from homology"/>
<dbReference type="InterPro" id="IPR002772">
    <property type="entry name" value="Glyco_hydro_3_C"/>
</dbReference>
<accession>A0A1H3VEV2</accession>
<keyword evidence="7" id="KW-1185">Reference proteome</keyword>
<dbReference type="InterPro" id="IPR044993">
    <property type="entry name" value="BXL"/>
</dbReference>
<dbReference type="PANTHER" id="PTHR42721:SF3">
    <property type="entry name" value="BETA-D-XYLOSIDASE 5-RELATED"/>
    <property type="match status" value="1"/>
</dbReference>
<keyword evidence="2 4" id="KW-0732">Signal</keyword>
<dbReference type="PANTHER" id="PTHR42721">
    <property type="entry name" value="SUGAR HYDROLASE-RELATED"/>
    <property type="match status" value="1"/>
</dbReference>
<evidence type="ECO:0000313" key="7">
    <source>
        <dbReference type="Proteomes" id="UP000199041"/>
    </source>
</evidence>